<evidence type="ECO:0000259" key="2">
    <source>
        <dbReference type="Pfam" id="PF02872"/>
    </source>
</evidence>
<protein>
    <submittedName>
        <fullName evidence="3">5'-nucleotidase-like protein</fullName>
    </submittedName>
</protein>
<dbReference type="EMBL" id="VFPJ01000001">
    <property type="protein sequence ID" value="TQM42391.1"/>
    <property type="molecule type" value="Genomic_DNA"/>
</dbReference>
<keyword evidence="1" id="KW-0472">Membrane</keyword>
<dbReference type="RefSeq" id="WP_089081136.1">
    <property type="nucleotide sequence ID" value="NZ_VFPJ01000001.1"/>
</dbReference>
<comment type="caution">
    <text evidence="3">The sequence shown here is derived from an EMBL/GenBank/DDBJ whole genome shotgun (WGS) entry which is preliminary data.</text>
</comment>
<evidence type="ECO:0000256" key="1">
    <source>
        <dbReference type="SAM" id="Phobius"/>
    </source>
</evidence>
<proteinExistence type="predicted"/>
<accession>A0A543G8I4</accession>
<reference evidence="3 4" key="1">
    <citation type="submission" date="2019-06" db="EMBL/GenBank/DDBJ databases">
        <title>Genomic Encyclopedia of Archaeal and Bacterial Type Strains, Phase II (KMG-II): from individual species to whole genera.</title>
        <authorList>
            <person name="Goeker M."/>
        </authorList>
    </citation>
    <scope>NUCLEOTIDE SEQUENCE [LARGE SCALE GENOMIC DNA]</scope>
    <source>
        <strain evidence="3 4">DSM 24789</strain>
    </source>
</reference>
<dbReference type="GO" id="GO:0030288">
    <property type="term" value="C:outer membrane-bounded periplasmic space"/>
    <property type="evidence" value="ECO:0007669"/>
    <property type="project" value="TreeGrafter"/>
</dbReference>
<dbReference type="Proteomes" id="UP000320773">
    <property type="component" value="Unassembled WGS sequence"/>
</dbReference>
<dbReference type="SUPFAM" id="SSF55816">
    <property type="entry name" value="5'-nucleotidase (syn. UDP-sugar hydrolase), C-terminal domain"/>
    <property type="match status" value="1"/>
</dbReference>
<dbReference type="PANTHER" id="PTHR11575">
    <property type="entry name" value="5'-NUCLEOTIDASE-RELATED"/>
    <property type="match status" value="1"/>
</dbReference>
<name>A0A543G8I4_9FLAO</name>
<feature type="domain" description="5'-Nucleotidase C-terminal" evidence="2">
    <location>
        <begin position="87"/>
        <end position="222"/>
    </location>
</feature>
<gene>
    <name evidence="3" type="ORF">BC670_3449</name>
</gene>
<dbReference type="InterPro" id="IPR036907">
    <property type="entry name" value="5'-Nucleotdase_C_sf"/>
</dbReference>
<dbReference type="PANTHER" id="PTHR11575:SF24">
    <property type="entry name" value="5'-NUCLEOTIDASE"/>
    <property type="match status" value="1"/>
</dbReference>
<dbReference type="InterPro" id="IPR006179">
    <property type="entry name" value="5_nucleotidase/apyrase"/>
</dbReference>
<dbReference type="PRINTS" id="PR01607">
    <property type="entry name" value="APYRASEFAMLY"/>
</dbReference>
<dbReference type="GO" id="GO:0016787">
    <property type="term" value="F:hydrolase activity"/>
    <property type="evidence" value="ECO:0007669"/>
    <property type="project" value="InterPro"/>
</dbReference>
<keyword evidence="1" id="KW-1133">Transmembrane helix</keyword>
<evidence type="ECO:0000313" key="4">
    <source>
        <dbReference type="Proteomes" id="UP000320773"/>
    </source>
</evidence>
<dbReference type="PROSITE" id="PS51257">
    <property type="entry name" value="PROKAR_LIPOPROTEIN"/>
    <property type="match status" value="1"/>
</dbReference>
<keyword evidence="1" id="KW-0812">Transmembrane</keyword>
<dbReference type="InterPro" id="IPR008334">
    <property type="entry name" value="5'-Nucleotdase_C"/>
</dbReference>
<sequence length="262" mass="30354">MVKLKNYIVVFKHFVIFLTIFIFLSCQHQRYYITKIEAKKISLSEKDIQNPDIEQFIKPYREHINKDLSEILAYNPENLDKKDGDWQTAIGCLLADITFEKGNKVFLSRENKPIDMCLLNHGGIRSNLPQGNITSKNAFQLMPFENALYIVALKGEQILEMTQYLIAEKKPHPLSGMTFTIDKNNQAKNIEIQGKPLDTNKIYYVATSDYLSGGGDSMEFFKKSTTKYDMNYKLRNIVIDYLKEVDTIKVTKNKRIIKENAM</sequence>
<dbReference type="AlphaFoldDB" id="A0A543G8I4"/>
<evidence type="ECO:0000313" key="3">
    <source>
        <dbReference type="EMBL" id="TQM42391.1"/>
    </source>
</evidence>
<dbReference type="Gene3D" id="3.90.780.10">
    <property type="entry name" value="5'-Nucleotidase, C-terminal domain"/>
    <property type="match status" value="1"/>
</dbReference>
<feature type="transmembrane region" description="Helical" evidence="1">
    <location>
        <begin position="6"/>
        <end position="26"/>
    </location>
</feature>
<organism evidence="3 4">
    <name type="scientific">Flavobacterium branchiophilum</name>
    <dbReference type="NCBI Taxonomy" id="55197"/>
    <lineage>
        <taxon>Bacteria</taxon>
        <taxon>Pseudomonadati</taxon>
        <taxon>Bacteroidota</taxon>
        <taxon>Flavobacteriia</taxon>
        <taxon>Flavobacteriales</taxon>
        <taxon>Flavobacteriaceae</taxon>
        <taxon>Flavobacterium</taxon>
    </lineage>
</organism>
<dbReference type="GO" id="GO:0009166">
    <property type="term" value="P:nucleotide catabolic process"/>
    <property type="evidence" value="ECO:0007669"/>
    <property type="project" value="InterPro"/>
</dbReference>
<dbReference type="Pfam" id="PF02872">
    <property type="entry name" value="5_nucleotid_C"/>
    <property type="match status" value="1"/>
</dbReference>